<dbReference type="RefSeq" id="WP_147202739.1">
    <property type="nucleotide sequence ID" value="NZ_BJYT01000003.1"/>
</dbReference>
<comment type="caution">
    <text evidence="1">The sequence shown here is derived from an EMBL/GenBank/DDBJ whole genome shotgun (WGS) entry which is preliminary data.</text>
</comment>
<reference evidence="1 2" key="1">
    <citation type="submission" date="2019-07" db="EMBL/GenBank/DDBJ databases">
        <title>Whole genome shotgun sequence of Segetibacter aerophilus NBRC 106135.</title>
        <authorList>
            <person name="Hosoyama A."/>
            <person name="Uohara A."/>
            <person name="Ohji S."/>
            <person name="Ichikawa N."/>
        </authorList>
    </citation>
    <scope>NUCLEOTIDE SEQUENCE [LARGE SCALE GENOMIC DNA]</scope>
    <source>
        <strain evidence="1 2">NBRC 106135</strain>
    </source>
</reference>
<dbReference type="Proteomes" id="UP000321513">
    <property type="component" value="Unassembled WGS sequence"/>
</dbReference>
<protein>
    <submittedName>
        <fullName evidence="1">Uncharacterized protein</fullName>
    </submittedName>
</protein>
<name>A0A512B9M7_9BACT</name>
<keyword evidence="2" id="KW-1185">Reference proteome</keyword>
<dbReference type="AlphaFoldDB" id="A0A512B9M7"/>
<gene>
    <name evidence="1" type="ORF">SAE01_11640</name>
</gene>
<sequence>MKKASKVLFTSLFMFKEFSDFFRVADATQFNPNYLASFQANIYQDNASLLFDLCDDLRVVTARDGLHKHFV</sequence>
<proteinExistence type="predicted"/>
<evidence type="ECO:0000313" key="1">
    <source>
        <dbReference type="EMBL" id="GEO08668.1"/>
    </source>
</evidence>
<evidence type="ECO:0000313" key="2">
    <source>
        <dbReference type="Proteomes" id="UP000321513"/>
    </source>
</evidence>
<dbReference type="EMBL" id="BJYT01000003">
    <property type="protein sequence ID" value="GEO08668.1"/>
    <property type="molecule type" value="Genomic_DNA"/>
</dbReference>
<organism evidence="1 2">
    <name type="scientific">Segetibacter aerophilus</name>
    <dbReference type="NCBI Taxonomy" id="670293"/>
    <lineage>
        <taxon>Bacteria</taxon>
        <taxon>Pseudomonadati</taxon>
        <taxon>Bacteroidota</taxon>
        <taxon>Chitinophagia</taxon>
        <taxon>Chitinophagales</taxon>
        <taxon>Chitinophagaceae</taxon>
        <taxon>Segetibacter</taxon>
    </lineage>
</organism>
<accession>A0A512B9M7</accession>